<feature type="transmembrane region" description="Helical" evidence="1">
    <location>
        <begin position="366"/>
        <end position="388"/>
    </location>
</feature>
<protein>
    <submittedName>
        <fullName evidence="2">TIGR03503 family protein</fullName>
    </submittedName>
</protein>
<sequence length="421" mass="47585">MAIFIRYLFISFFLFFSVSSIGHAIFAPNDIPLLDNRFRIDPETEQITFIFNHSKGHQRVVLVQPDGSKLYQKRHPENIAWVSSKVQDIVTVQNPMAGPWQAIAELDGDNRIKLISKVQLKVNRLPLKLYTKEYITTEASLFDGNKVISNPAYLADAMLSISLTGSANKKMALYLDDGKHYDQLAFDGNLTAHLYVDLQPGRYLMSISTQNDVFIRNVNKDIVVFPSPINYEIEFQEAQSDIATLSFSIDSDEIIPESVTINGAFKDANNKITSQVMIHNIDNPEGSVQFSSQYKLPYKMYTFSGKAYATTHDGREIELQLPDRIFKLTPPFKLAENIASDGVATQLHSTKAQSLSNPPPSLLSQWWLIITISLTLLFMIAVIAFFLWKQKNKKLKKEGIVLDELNLDELQPMPIDVSDGK</sequence>
<comment type="caution">
    <text evidence="2">The sequence shown here is derived from an EMBL/GenBank/DDBJ whole genome shotgun (WGS) entry which is preliminary data.</text>
</comment>
<keyword evidence="3" id="KW-1185">Reference proteome</keyword>
<evidence type="ECO:0000313" key="2">
    <source>
        <dbReference type="EMBL" id="GLS89601.1"/>
    </source>
</evidence>
<name>A0ABQ6DWS5_9GAMM</name>
<gene>
    <name evidence="2" type="ORF">GCM10007916_06680</name>
</gene>
<evidence type="ECO:0000313" key="3">
    <source>
        <dbReference type="Proteomes" id="UP001157353"/>
    </source>
</evidence>
<proteinExistence type="predicted"/>
<keyword evidence="1" id="KW-1133">Transmembrane helix</keyword>
<keyword evidence="1" id="KW-0812">Transmembrane</keyword>
<reference evidence="3" key="1">
    <citation type="journal article" date="2019" name="Int. J. Syst. Evol. Microbiol.">
        <title>The Global Catalogue of Microorganisms (GCM) 10K type strain sequencing project: providing services to taxonomists for standard genome sequencing and annotation.</title>
        <authorList>
            <consortium name="The Broad Institute Genomics Platform"/>
            <consortium name="The Broad Institute Genome Sequencing Center for Infectious Disease"/>
            <person name="Wu L."/>
            <person name="Ma J."/>
        </authorList>
    </citation>
    <scope>NUCLEOTIDE SEQUENCE [LARGE SCALE GENOMIC DNA]</scope>
    <source>
        <strain evidence="3">NBRC 103166</strain>
    </source>
</reference>
<dbReference type="Proteomes" id="UP001157353">
    <property type="component" value="Unassembled WGS sequence"/>
</dbReference>
<dbReference type="RefSeq" id="WP_284202715.1">
    <property type="nucleotide sequence ID" value="NZ_BSPQ01000001.1"/>
</dbReference>
<organism evidence="2 3">
    <name type="scientific">Psychromonas marina</name>
    <dbReference type="NCBI Taxonomy" id="88364"/>
    <lineage>
        <taxon>Bacteria</taxon>
        <taxon>Pseudomonadati</taxon>
        <taxon>Pseudomonadota</taxon>
        <taxon>Gammaproteobacteria</taxon>
        <taxon>Alteromonadales</taxon>
        <taxon>Psychromonadaceae</taxon>
        <taxon>Psychromonas</taxon>
    </lineage>
</organism>
<accession>A0ABQ6DWS5</accession>
<evidence type="ECO:0000256" key="1">
    <source>
        <dbReference type="SAM" id="Phobius"/>
    </source>
</evidence>
<dbReference type="EMBL" id="BSPQ01000001">
    <property type="protein sequence ID" value="GLS89601.1"/>
    <property type="molecule type" value="Genomic_DNA"/>
</dbReference>
<keyword evidence="1" id="KW-0472">Membrane</keyword>